<dbReference type="Pfam" id="PF01636">
    <property type="entry name" value="APH"/>
    <property type="match status" value="1"/>
</dbReference>
<sequence>MTDFATPEDIAKRSNAAKEAAVAAGRELGLEITEGKVLYELFSVVVHLAPSPVVARIPTVLPHTTTLEDLARRQQQELDVAQWLHDQGTPVIAPSPLVPRKPVQRDGFSITFWPFTDEDKSSEPDYVRNSELAADLHKALRDYPGELDFLSSAEPRFVREGLDRLESQPDVVDSADLQRAKQEWQVLEPLVSDETEFQKAFPGIDLQPIHGDSPPANIFASTNGPLFSDFELVTKGPVEWDLGGLGPELEAAYNRGAAKNGLRPLDKDVLRFVNAVGAIRVMAYLSCADQLPAMVESMKPFINQWRGTEPYVR</sequence>
<organism evidence="2 3">
    <name type="scientific">Lentzea roselyniae</name>
    <dbReference type="NCBI Taxonomy" id="531940"/>
    <lineage>
        <taxon>Bacteria</taxon>
        <taxon>Bacillati</taxon>
        <taxon>Actinomycetota</taxon>
        <taxon>Actinomycetes</taxon>
        <taxon>Pseudonocardiales</taxon>
        <taxon>Pseudonocardiaceae</taxon>
        <taxon>Lentzea</taxon>
    </lineage>
</organism>
<evidence type="ECO:0000313" key="3">
    <source>
        <dbReference type="Proteomes" id="UP001500711"/>
    </source>
</evidence>
<evidence type="ECO:0000259" key="1">
    <source>
        <dbReference type="Pfam" id="PF01636"/>
    </source>
</evidence>
<evidence type="ECO:0000313" key="2">
    <source>
        <dbReference type="EMBL" id="GAA3642010.1"/>
    </source>
</evidence>
<comment type="caution">
    <text evidence="2">The sequence shown here is derived from an EMBL/GenBank/DDBJ whole genome shotgun (WGS) entry which is preliminary data.</text>
</comment>
<dbReference type="SUPFAM" id="SSF56112">
    <property type="entry name" value="Protein kinase-like (PK-like)"/>
    <property type="match status" value="1"/>
</dbReference>
<dbReference type="RefSeq" id="WP_346130514.1">
    <property type="nucleotide sequence ID" value="NZ_BAABBE010000007.1"/>
</dbReference>
<dbReference type="EMBL" id="BAABBE010000007">
    <property type="protein sequence ID" value="GAA3642010.1"/>
    <property type="molecule type" value="Genomic_DNA"/>
</dbReference>
<reference evidence="3" key="1">
    <citation type="journal article" date="2019" name="Int. J. Syst. Evol. Microbiol.">
        <title>The Global Catalogue of Microorganisms (GCM) 10K type strain sequencing project: providing services to taxonomists for standard genome sequencing and annotation.</title>
        <authorList>
            <consortium name="The Broad Institute Genomics Platform"/>
            <consortium name="The Broad Institute Genome Sequencing Center for Infectious Disease"/>
            <person name="Wu L."/>
            <person name="Ma J."/>
        </authorList>
    </citation>
    <scope>NUCLEOTIDE SEQUENCE [LARGE SCALE GENOMIC DNA]</scope>
    <source>
        <strain evidence="3">JCM 17494</strain>
    </source>
</reference>
<dbReference type="Proteomes" id="UP001500711">
    <property type="component" value="Unassembled WGS sequence"/>
</dbReference>
<protein>
    <submittedName>
        <fullName evidence="2">Aminoglycoside phosphotransferase family protein</fullName>
    </submittedName>
</protein>
<dbReference type="InterPro" id="IPR002575">
    <property type="entry name" value="Aminoglycoside_PTrfase"/>
</dbReference>
<dbReference type="InterPro" id="IPR011009">
    <property type="entry name" value="Kinase-like_dom_sf"/>
</dbReference>
<accession>A0ABP7AX73</accession>
<proteinExistence type="predicted"/>
<name>A0ABP7AX73_9PSEU</name>
<feature type="domain" description="Aminoglycoside phosphotransferase" evidence="1">
    <location>
        <begin position="69"/>
        <end position="246"/>
    </location>
</feature>
<keyword evidence="3" id="KW-1185">Reference proteome</keyword>
<gene>
    <name evidence="2" type="ORF">GCM10022267_30660</name>
</gene>